<dbReference type="Gene3D" id="1.20.1560.10">
    <property type="entry name" value="ABC transporter type 1, transmembrane domain"/>
    <property type="match status" value="1"/>
</dbReference>
<keyword evidence="2 8" id="KW-0812">Transmembrane</keyword>
<dbReference type="InterPro" id="IPR003439">
    <property type="entry name" value="ABC_transporter-like_ATP-bd"/>
</dbReference>
<comment type="subcellular location">
    <subcellularLocation>
        <location evidence="1">Cell membrane</location>
        <topology evidence="1">Multi-pass membrane protein</topology>
    </subcellularLocation>
</comment>
<dbReference type="PANTHER" id="PTHR24221">
    <property type="entry name" value="ATP-BINDING CASSETTE SUB-FAMILY B"/>
    <property type="match status" value="1"/>
</dbReference>
<proteinExistence type="predicted"/>
<evidence type="ECO:0000256" key="2">
    <source>
        <dbReference type="ARBA" id="ARBA00022692"/>
    </source>
</evidence>
<feature type="domain" description="ABC transporter" evidence="9">
    <location>
        <begin position="360"/>
        <end position="600"/>
    </location>
</feature>
<dbReference type="Pfam" id="PF00005">
    <property type="entry name" value="ABC_tran"/>
    <property type="match status" value="1"/>
</dbReference>
<dbReference type="SUPFAM" id="SSF90123">
    <property type="entry name" value="ABC transporter transmembrane region"/>
    <property type="match status" value="1"/>
</dbReference>
<feature type="region of interest" description="Disordered" evidence="7">
    <location>
        <begin position="603"/>
        <end position="627"/>
    </location>
</feature>
<dbReference type="EMBL" id="JAVRHT010000009">
    <property type="protein sequence ID" value="MDT0631222.1"/>
    <property type="molecule type" value="Genomic_DNA"/>
</dbReference>
<dbReference type="PANTHER" id="PTHR24221:SF646">
    <property type="entry name" value="HAEMOLYSIN SECRETION ATP-BINDING PROTEIN"/>
    <property type="match status" value="1"/>
</dbReference>
<feature type="transmembrane region" description="Helical" evidence="8">
    <location>
        <begin position="34"/>
        <end position="58"/>
    </location>
</feature>
<accession>A0ABU3BPL7</accession>
<gene>
    <name evidence="11" type="ORF">RM540_05610</name>
</gene>
<evidence type="ECO:0000259" key="10">
    <source>
        <dbReference type="PROSITE" id="PS50929"/>
    </source>
</evidence>
<dbReference type="GO" id="GO:0005524">
    <property type="term" value="F:ATP binding"/>
    <property type="evidence" value="ECO:0007669"/>
    <property type="project" value="UniProtKB-KW"/>
</dbReference>
<protein>
    <submittedName>
        <fullName evidence="11">ABC transporter ATP-binding protein</fullName>
    </submittedName>
</protein>
<dbReference type="PROSITE" id="PS00211">
    <property type="entry name" value="ABC_TRANSPORTER_1"/>
    <property type="match status" value="1"/>
</dbReference>
<feature type="transmembrane region" description="Helical" evidence="8">
    <location>
        <begin position="70"/>
        <end position="90"/>
    </location>
</feature>
<dbReference type="InterPro" id="IPR039421">
    <property type="entry name" value="Type_1_exporter"/>
</dbReference>
<organism evidence="11 12">
    <name type="scientific">Rubrivirga litoralis</name>
    <dbReference type="NCBI Taxonomy" id="3075598"/>
    <lineage>
        <taxon>Bacteria</taxon>
        <taxon>Pseudomonadati</taxon>
        <taxon>Rhodothermota</taxon>
        <taxon>Rhodothermia</taxon>
        <taxon>Rhodothermales</taxon>
        <taxon>Rubricoccaceae</taxon>
        <taxon>Rubrivirga</taxon>
    </lineage>
</organism>
<evidence type="ECO:0000313" key="11">
    <source>
        <dbReference type="EMBL" id="MDT0631222.1"/>
    </source>
</evidence>
<evidence type="ECO:0000256" key="3">
    <source>
        <dbReference type="ARBA" id="ARBA00022741"/>
    </source>
</evidence>
<dbReference type="SMART" id="SM00382">
    <property type="entry name" value="AAA"/>
    <property type="match status" value="1"/>
</dbReference>
<feature type="transmembrane region" description="Helical" evidence="8">
    <location>
        <begin position="165"/>
        <end position="198"/>
    </location>
</feature>
<evidence type="ECO:0000259" key="9">
    <source>
        <dbReference type="PROSITE" id="PS50893"/>
    </source>
</evidence>
<evidence type="ECO:0000313" key="12">
    <source>
        <dbReference type="Proteomes" id="UP001267426"/>
    </source>
</evidence>
<dbReference type="InterPro" id="IPR011527">
    <property type="entry name" value="ABC1_TM_dom"/>
</dbReference>
<dbReference type="Gene3D" id="3.40.50.300">
    <property type="entry name" value="P-loop containing nucleotide triphosphate hydrolases"/>
    <property type="match status" value="1"/>
</dbReference>
<keyword evidence="12" id="KW-1185">Reference proteome</keyword>
<dbReference type="InterPro" id="IPR017871">
    <property type="entry name" value="ABC_transporter-like_CS"/>
</dbReference>
<evidence type="ECO:0000256" key="5">
    <source>
        <dbReference type="ARBA" id="ARBA00022989"/>
    </source>
</evidence>
<dbReference type="InterPro" id="IPR003593">
    <property type="entry name" value="AAA+_ATPase"/>
</dbReference>
<comment type="caution">
    <text evidence="11">The sequence shown here is derived from an EMBL/GenBank/DDBJ whole genome shotgun (WGS) entry which is preliminary data.</text>
</comment>
<keyword evidence="5 8" id="KW-1133">Transmembrane helix</keyword>
<keyword evidence="6 8" id="KW-0472">Membrane</keyword>
<sequence>MRKPDLSRENVRAWAVRARATVDLLWSAAPLWTVLWLALLAVQGVLPAALVALTKWVIDAMNMAVGMGRSWDTVEVVAVPTLLMGGVFLLQRVLGGVIQWVSVAQSEYVEDYVTNLVQQKASTVDFEFYEAPEYHDLMEQAQSQGTTRVLQLIQNGGSLLQTSVTLFSIGVILIGYGLWIPLALIVSAVPVLAVVLYYNRQQHTWWTGATPRRRRAQYYGILLTTMQSAAEVRMNRLDGPLIRGYRALRERLRSERLVLVRNQALGRFGAAVVSLLVTGVVMGWVVWQAFAGDATLGDLAAFYQAFTQAQTVTGTALTSAGAVYANSLFLRHLFDFLDLEPRVVDPPGPKPFPAQLTEGVRFEDVTFSYPGTTRNALEGFSLEIPAGKTVAIVGENGAGKSTFIKLLCRFYDPDQGRVTVDGTDLREFALADVRRRTAVLFQFPMRYQMTAEQNVRLGDPDVDPESPRFREAVVGAGADALVDRLPKGEETLLGRWFEGGVELSGGEWQRVALARAFYRESPLVILDEPTSFMDSWAENEWLDRFDHVAGDRTALIITHRFTTAMRADIIHVMNGGQIVESGTHDELVEQRGRYAESWATQTRQAGFEGRGDGAPARELAPPPGPNA</sequence>
<evidence type="ECO:0000256" key="7">
    <source>
        <dbReference type="SAM" id="MobiDB-lite"/>
    </source>
</evidence>
<dbReference type="Proteomes" id="UP001267426">
    <property type="component" value="Unassembled WGS sequence"/>
</dbReference>
<dbReference type="InterPro" id="IPR036640">
    <property type="entry name" value="ABC1_TM_sf"/>
</dbReference>
<reference evidence="11 12" key="1">
    <citation type="submission" date="2023-09" db="EMBL/GenBank/DDBJ databases">
        <authorList>
            <person name="Rey-Velasco X."/>
        </authorList>
    </citation>
    <scope>NUCLEOTIDE SEQUENCE [LARGE SCALE GENOMIC DNA]</scope>
    <source>
        <strain evidence="11 12">F394</strain>
    </source>
</reference>
<dbReference type="PROSITE" id="PS50893">
    <property type="entry name" value="ABC_TRANSPORTER_2"/>
    <property type="match status" value="1"/>
</dbReference>
<feature type="domain" description="ABC transmembrane type-1" evidence="10">
    <location>
        <begin position="34"/>
        <end position="325"/>
    </location>
</feature>
<keyword evidence="3" id="KW-0547">Nucleotide-binding</keyword>
<evidence type="ECO:0000256" key="6">
    <source>
        <dbReference type="ARBA" id="ARBA00023136"/>
    </source>
</evidence>
<evidence type="ECO:0000256" key="1">
    <source>
        <dbReference type="ARBA" id="ARBA00004651"/>
    </source>
</evidence>
<evidence type="ECO:0000256" key="8">
    <source>
        <dbReference type="SAM" id="Phobius"/>
    </source>
</evidence>
<keyword evidence="4 11" id="KW-0067">ATP-binding</keyword>
<dbReference type="PROSITE" id="PS50929">
    <property type="entry name" value="ABC_TM1F"/>
    <property type="match status" value="1"/>
</dbReference>
<feature type="transmembrane region" description="Helical" evidence="8">
    <location>
        <begin position="264"/>
        <end position="287"/>
    </location>
</feature>
<name>A0ABU3BPL7_9BACT</name>
<dbReference type="SUPFAM" id="SSF52540">
    <property type="entry name" value="P-loop containing nucleoside triphosphate hydrolases"/>
    <property type="match status" value="1"/>
</dbReference>
<dbReference type="InterPro" id="IPR027417">
    <property type="entry name" value="P-loop_NTPase"/>
</dbReference>
<dbReference type="RefSeq" id="WP_311662565.1">
    <property type="nucleotide sequence ID" value="NZ_JAVRHT010000009.1"/>
</dbReference>
<evidence type="ECO:0000256" key="4">
    <source>
        <dbReference type="ARBA" id="ARBA00022840"/>
    </source>
</evidence>